<dbReference type="PANTHER" id="PTHR43008:SF8">
    <property type="entry name" value="BENZIL REDUCTASE ((S)-BENZOIN FORMING) IRC24"/>
    <property type="match status" value="1"/>
</dbReference>
<evidence type="ECO:0000256" key="2">
    <source>
        <dbReference type="ARBA" id="ARBA00022857"/>
    </source>
</evidence>
<keyword evidence="6" id="KW-1185">Reference proteome</keyword>
<keyword evidence="3" id="KW-0560">Oxidoreductase</keyword>
<dbReference type="PRINTS" id="PR00081">
    <property type="entry name" value="GDHRDH"/>
</dbReference>
<comment type="similarity">
    <text evidence="1">Belongs to the short-chain dehydrogenases/reductases (SDR) family.</text>
</comment>
<name>A0A9P1GV79_9PEZI</name>
<proteinExistence type="inferred from homology"/>
<protein>
    <recommendedName>
        <fullName evidence="4">Ketoreductase domain-containing protein</fullName>
    </recommendedName>
</protein>
<evidence type="ECO:0000256" key="1">
    <source>
        <dbReference type="ARBA" id="ARBA00006484"/>
    </source>
</evidence>
<gene>
    <name evidence="5" type="ORF">PPNO1_LOCUS1015</name>
</gene>
<dbReference type="InterPro" id="IPR002347">
    <property type="entry name" value="SDR_fam"/>
</dbReference>
<dbReference type="PANTHER" id="PTHR43008">
    <property type="entry name" value="BENZIL REDUCTASE"/>
    <property type="match status" value="1"/>
</dbReference>
<dbReference type="Proteomes" id="UP000838763">
    <property type="component" value="Unassembled WGS sequence"/>
</dbReference>
<dbReference type="InterPro" id="IPR036291">
    <property type="entry name" value="NAD(P)-bd_dom_sf"/>
</dbReference>
<evidence type="ECO:0000256" key="3">
    <source>
        <dbReference type="ARBA" id="ARBA00023002"/>
    </source>
</evidence>
<dbReference type="OrthoDB" id="153074at2759"/>
<dbReference type="InterPro" id="IPR057326">
    <property type="entry name" value="KR_dom"/>
</dbReference>
<dbReference type="AlphaFoldDB" id="A0A9P1GV79"/>
<evidence type="ECO:0000313" key="6">
    <source>
        <dbReference type="Proteomes" id="UP000838763"/>
    </source>
</evidence>
<keyword evidence="2" id="KW-0521">NADP</keyword>
<dbReference type="SMART" id="SM00822">
    <property type="entry name" value="PKS_KR"/>
    <property type="match status" value="1"/>
</dbReference>
<dbReference type="Gene3D" id="3.40.50.720">
    <property type="entry name" value="NAD(P)-binding Rossmann-like Domain"/>
    <property type="match status" value="1"/>
</dbReference>
<organism evidence="5 6">
    <name type="scientific">Parascedosporium putredinis</name>
    <dbReference type="NCBI Taxonomy" id="1442378"/>
    <lineage>
        <taxon>Eukaryota</taxon>
        <taxon>Fungi</taxon>
        <taxon>Dikarya</taxon>
        <taxon>Ascomycota</taxon>
        <taxon>Pezizomycotina</taxon>
        <taxon>Sordariomycetes</taxon>
        <taxon>Hypocreomycetidae</taxon>
        <taxon>Microascales</taxon>
        <taxon>Microascaceae</taxon>
        <taxon>Parascedosporium</taxon>
    </lineage>
</organism>
<sequence length="250" mass="27294">MTSKVIIITGASRGIGLAVAKWLLNASHRVVVTARTRDALESLKATYPGRVEYVVGDITDPEIAKQLTNVAVESFGQLDGLVVNHGALAPIARVGNADVDEWKRLYDINFSLKEALPELRKSKGCVAWVSSGAAMSCYTAWGAYGSSKAALHSLTGHVAVEEPDVTSVSFSPGRVDTDMQRLIREAGNEMKPSDLQDFKEVFERGDLLKPEVPGHTIARFVVNPQRDLTGKFLKWVHTPIPSQLDNVHVY</sequence>
<reference evidence="5" key="1">
    <citation type="submission" date="2022-11" db="EMBL/GenBank/DDBJ databases">
        <authorList>
            <person name="Scott C."/>
            <person name="Bruce N."/>
        </authorList>
    </citation>
    <scope>NUCLEOTIDE SEQUENCE</scope>
</reference>
<dbReference type="SUPFAM" id="SSF51735">
    <property type="entry name" value="NAD(P)-binding Rossmann-fold domains"/>
    <property type="match status" value="1"/>
</dbReference>
<dbReference type="InterPro" id="IPR020904">
    <property type="entry name" value="Sc_DH/Rdtase_CS"/>
</dbReference>
<comment type="caution">
    <text evidence="5">The sequence shown here is derived from an EMBL/GenBank/DDBJ whole genome shotgun (WGS) entry which is preliminary data.</text>
</comment>
<dbReference type="GO" id="GO:0050664">
    <property type="term" value="F:oxidoreductase activity, acting on NAD(P)H, oxygen as acceptor"/>
    <property type="evidence" value="ECO:0007669"/>
    <property type="project" value="TreeGrafter"/>
</dbReference>
<accession>A0A9P1GV79</accession>
<feature type="domain" description="Ketoreductase" evidence="4">
    <location>
        <begin position="4"/>
        <end position="178"/>
    </location>
</feature>
<dbReference type="Pfam" id="PF00106">
    <property type="entry name" value="adh_short"/>
    <property type="match status" value="1"/>
</dbReference>
<dbReference type="EMBL" id="CALLCH030000001">
    <property type="protein sequence ID" value="CAI4211219.1"/>
    <property type="molecule type" value="Genomic_DNA"/>
</dbReference>
<evidence type="ECO:0000259" key="4">
    <source>
        <dbReference type="SMART" id="SM00822"/>
    </source>
</evidence>
<dbReference type="FunFam" id="3.40.50.720:FF:000281">
    <property type="entry name" value="Uncharacterized oxidoreductase YIR035C"/>
    <property type="match status" value="1"/>
</dbReference>
<dbReference type="PROSITE" id="PS00061">
    <property type="entry name" value="ADH_SHORT"/>
    <property type="match status" value="1"/>
</dbReference>
<evidence type="ECO:0000313" key="5">
    <source>
        <dbReference type="EMBL" id="CAI4211219.1"/>
    </source>
</evidence>